<feature type="transmembrane region" description="Helical" evidence="7">
    <location>
        <begin position="431"/>
        <end position="452"/>
    </location>
</feature>
<feature type="domain" description="ABC3 transporter permease C-terminal" evidence="8">
    <location>
        <begin position="273"/>
        <end position="379"/>
    </location>
</feature>
<feature type="transmembrane region" description="Helical" evidence="7">
    <location>
        <begin position="650"/>
        <end position="675"/>
    </location>
</feature>
<feature type="transmembrane region" description="Helical" evidence="7">
    <location>
        <begin position="12"/>
        <end position="37"/>
    </location>
</feature>
<keyword evidence="6 7" id="KW-0472">Membrane</keyword>
<feature type="domain" description="ABC3 transporter permease C-terminal" evidence="8">
    <location>
        <begin position="662"/>
        <end position="777"/>
    </location>
</feature>
<dbReference type="RefSeq" id="WP_182573375.1">
    <property type="nucleotide sequence ID" value="NZ_JACJHY010000002.1"/>
</dbReference>
<dbReference type="PANTHER" id="PTHR30489:SF0">
    <property type="entry name" value="LIPOPROTEIN-RELEASING SYSTEM TRANSMEMBRANE PROTEIN LOLE"/>
    <property type="match status" value="1"/>
</dbReference>
<evidence type="ECO:0000256" key="3">
    <source>
        <dbReference type="ARBA" id="ARBA00022475"/>
    </source>
</evidence>
<dbReference type="EMBL" id="JACJHZ010000002">
    <property type="protein sequence ID" value="MBA9018464.1"/>
    <property type="molecule type" value="Genomic_DNA"/>
</dbReference>
<dbReference type="Pfam" id="PF02687">
    <property type="entry name" value="FtsX"/>
    <property type="match status" value="2"/>
</dbReference>
<feature type="transmembrane region" description="Helical" evidence="7">
    <location>
        <begin position="752"/>
        <end position="770"/>
    </location>
</feature>
<evidence type="ECO:0000256" key="1">
    <source>
        <dbReference type="ARBA" id="ARBA00004651"/>
    </source>
</evidence>
<evidence type="ECO:0000313" key="9">
    <source>
        <dbReference type="EMBL" id="MBA9018464.1"/>
    </source>
</evidence>
<comment type="subcellular location">
    <subcellularLocation>
        <location evidence="1">Cell membrane</location>
        <topology evidence="1">Multi-pass membrane protein</topology>
    </subcellularLocation>
</comment>
<evidence type="ECO:0000313" key="10">
    <source>
        <dbReference type="Proteomes" id="UP000587524"/>
    </source>
</evidence>
<comment type="caution">
    <text evidence="9">The sequence shown here is derived from an EMBL/GenBank/DDBJ whole genome shotgun (WGS) entry which is preliminary data.</text>
</comment>
<sequence>MRTLDIKLFRDLVRLWAQALAIALVIAGGVATLILAVGSYRSLDETRAAYYERYRFADVFAAARRAPRTLVDQIAEISGVASVDARIVKLALLDIPNYSEPATGQVISLPELGEPALNQLYMREGRAPEPGRADEAVVNEGFAKAHGFTPGSRFSAILNGRKRELVVVGIALSPEFIYAVGPGDIMPDDRRFGIIWMSERALASVYDLDDAFSSVAVKLLRGASERDVIMRLDAILDRYGGRAAHGRKDQTSHAWLDHELDMLSNMSRTLPPIFLLVSAFLVNLTLTRLVALEREQIGLMKALGYRNASIVTHYLKFVMVIAAIGIVIGAATGTWLGIRITNLFGDFFHFPFLVFTRSPDLYVVAAALSLIAAAIGALRALRDVVRLAPAVAMQPPAPPRFRRLLPANFTLDKFVSQPTMMMLRNITRHPVRSSFTMLGMALATAILVVSLFTRDTMEELIDVTFFLADRQDATVSFVEKRPQDVIMQIARLPGVLAVEPSREVPVRIRNGTIERRIVISGRPLNADLNRIIDADLRPVVLPDMGLALSSMLAQVLGVELGESVEIDLLEGTRRTVSLRVTALIEDYFGIRGMMDADALARLMREAPTVNSVNVSLDASAHDMFYAAVKGMPVVSGLALQRVSLANFREAIALLITTMAGIYTGLAAVIAFGVVYNSARISLSERARELASLRVLGFTRGEVLRILLLELALLTLLAQPPGWVMGYGLAWIMQTNLAGELMRVRLVVEQPTYVFASAIVIAAAVLSALVVRRRINRLDLVTVLKTRD</sequence>
<comment type="similarity">
    <text evidence="2">Belongs to the ABC-4 integral membrane protein family. LolC/E subfamily.</text>
</comment>
<evidence type="ECO:0000256" key="2">
    <source>
        <dbReference type="ARBA" id="ARBA00005236"/>
    </source>
</evidence>
<dbReference type="InterPro" id="IPR003838">
    <property type="entry name" value="ABC3_permease_C"/>
</dbReference>
<feature type="transmembrane region" description="Helical" evidence="7">
    <location>
        <begin position="313"/>
        <end position="341"/>
    </location>
</feature>
<dbReference type="Proteomes" id="UP000587524">
    <property type="component" value="Unassembled WGS sequence"/>
</dbReference>
<reference evidence="9 10" key="1">
    <citation type="submission" date="2020-08" db="EMBL/GenBank/DDBJ databases">
        <title>Genomic Encyclopedia of Type Strains, Phase IV (KMG-IV): sequencing the most valuable type-strain genomes for metagenomic binning, comparative biology and taxonomic classification.</title>
        <authorList>
            <person name="Goeker M."/>
        </authorList>
    </citation>
    <scope>NUCLEOTIDE SEQUENCE [LARGE SCALE GENOMIC DNA]</scope>
    <source>
        <strain evidence="9 10">DSM 17455</strain>
    </source>
</reference>
<feature type="transmembrane region" description="Helical" evidence="7">
    <location>
        <begin position="361"/>
        <end position="381"/>
    </location>
</feature>
<proteinExistence type="inferred from homology"/>
<protein>
    <submittedName>
        <fullName evidence="9">ABC transport system permease protein</fullName>
    </submittedName>
</protein>
<keyword evidence="10" id="KW-1185">Reference proteome</keyword>
<accession>A0ABR6C0H3</accession>
<gene>
    <name evidence="9" type="ORF">HNQ97_000450</name>
</gene>
<evidence type="ECO:0000259" key="8">
    <source>
        <dbReference type="Pfam" id="PF02687"/>
    </source>
</evidence>
<evidence type="ECO:0000256" key="4">
    <source>
        <dbReference type="ARBA" id="ARBA00022692"/>
    </source>
</evidence>
<name>A0ABR6C0H3_9HYPH</name>
<feature type="transmembrane region" description="Helical" evidence="7">
    <location>
        <begin position="273"/>
        <end position="292"/>
    </location>
</feature>
<evidence type="ECO:0000256" key="7">
    <source>
        <dbReference type="SAM" id="Phobius"/>
    </source>
</evidence>
<keyword evidence="4 7" id="KW-0812">Transmembrane</keyword>
<dbReference type="PANTHER" id="PTHR30489">
    <property type="entry name" value="LIPOPROTEIN-RELEASING SYSTEM TRANSMEMBRANE PROTEIN LOLE"/>
    <property type="match status" value="1"/>
</dbReference>
<organism evidence="9 10">
    <name type="scientific">Aminobacter ciceronei</name>
    <dbReference type="NCBI Taxonomy" id="150723"/>
    <lineage>
        <taxon>Bacteria</taxon>
        <taxon>Pseudomonadati</taxon>
        <taxon>Pseudomonadota</taxon>
        <taxon>Alphaproteobacteria</taxon>
        <taxon>Hyphomicrobiales</taxon>
        <taxon>Phyllobacteriaceae</taxon>
        <taxon>Aminobacter</taxon>
    </lineage>
</organism>
<keyword evidence="5 7" id="KW-1133">Transmembrane helix</keyword>
<evidence type="ECO:0000256" key="6">
    <source>
        <dbReference type="ARBA" id="ARBA00023136"/>
    </source>
</evidence>
<evidence type="ECO:0000256" key="5">
    <source>
        <dbReference type="ARBA" id="ARBA00022989"/>
    </source>
</evidence>
<keyword evidence="3" id="KW-1003">Cell membrane</keyword>
<feature type="transmembrane region" description="Helical" evidence="7">
    <location>
        <begin position="705"/>
        <end position="732"/>
    </location>
</feature>
<dbReference type="InterPro" id="IPR051447">
    <property type="entry name" value="Lipoprotein-release_system"/>
</dbReference>